<evidence type="ECO:0000256" key="1">
    <source>
        <dbReference type="ARBA" id="ARBA00023242"/>
    </source>
</evidence>
<accession>A0ABP0C4V8</accession>
<protein>
    <recommendedName>
        <fullName evidence="3">Xylanolytic transcriptional activator regulatory domain-containing protein</fullName>
    </recommendedName>
</protein>
<organism evidence="4 5">
    <name type="scientific">Sporothrix eucalyptigena</name>
    <dbReference type="NCBI Taxonomy" id="1812306"/>
    <lineage>
        <taxon>Eukaryota</taxon>
        <taxon>Fungi</taxon>
        <taxon>Dikarya</taxon>
        <taxon>Ascomycota</taxon>
        <taxon>Pezizomycotina</taxon>
        <taxon>Sordariomycetes</taxon>
        <taxon>Sordariomycetidae</taxon>
        <taxon>Ophiostomatales</taxon>
        <taxon>Ophiostomataceae</taxon>
        <taxon>Sporothrix</taxon>
    </lineage>
</organism>
<feature type="region of interest" description="Disordered" evidence="2">
    <location>
        <begin position="212"/>
        <end position="231"/>
    </location>
</feature>
<keyword evidence="1" id="KW-0539">Nucleus</keyword>
<evidence type="ECO:0000259" key="3">
    <source>
        <dbReference type="Pfam" id="PF04082"/>
    </source>
</evidence>
<feature type="domain" description="Xylanolytic transcriptional activator regulatory" evidence="3">
    <location>
        <begin position="34"/>
        <end position="205"/>
    </location>
</feature>
<evidence type="ECO:0000313" key="4">
    <source>
        <dbReference type="EMBL" id="CAK7226220.1"/>
    </source>
</evidence>
<evidence type="ECO:0000313" key="5">
    <source>
        <dbReference type="Proteomes" id="UP001642482"/>
    </source>
</evidence>
<gene>
    <name evidence="4" type="ORF">SEUCBS140593_006167</name>
</gene>
<dbReference type="EMBL" id="CAWUHD010000064">
    <property type="protein sequence ID" value="CAK7226220.1"/>
    <property type="molecule type" value="Genomic_DNA"/>
</dbReference>
<proteinExistence type="predicted"/>
<dbReference type="Pfam" id="PF04082">
    <property type="entry name" value="Fungal_trans"/>
    <property type="match status" value="1"/>
</dbReference>
<sequence>MQSESAEPGITSLIRVHQMRFEDLMTGKTFEFAINTFLNLMYPLVPLVERSSFLKRLEKGRTNPDPGLFRLCISICAFTMGCFTKKFAQLSVDAHSMILRACQLFAISRLQSDAMDLDSCVSHIFLAMARSAVSLSMDGWSIANEGILRCRELGIGDRERYAGLPLMEQQIRKRTFWVYFIMLITDRLLSSIPHTITIGDYTTTDWSFLVPEEVPDDQPDSATSEASGGPNEPSVISAFIGLVLVYLPAARVLSSGVISVNQPPKTLLRELAIIHSDIQEATKNRPPHLHIQQDRPPATTTERQLDIMRTNIDTSSLFLQSYLVEQSISLYESTEKPVFDNPNIGRPRIWTLRIEAAAELLSCLTKSSPEALESNGAFLVSKIKAIAATLIPREEDMLPNFDEVRKQGETYVRELVQFIEKLDYVSKAAMDVYSVDANFGFPRAAGPFGEFNP</sequence>
<dbReference type="Proteomes" id="UP001642482">
    <property type="component" value="Unassembled WGS sequence"/>
</dbReference>
<keyword evidence="5" id="KW-1185">Reference proteome</keyword>
<dbReference type="InterPro" id="IPR007219">
    <property type="entry name" value="XnlR_reg_dom"/>
</dbReference>
<dbReference type="PANTHER" id="PTHR31668:SF30">
    <property type="entry name" value="ZN(II)2CYS6 TRANSCRIPTION FACTOR (EUROFUNG)"/>
    <property type="match status" value="1"/>
</dbReference>
<dbReference type="PANTHER" id="PTHR31668">
    <property type="entry name" value="GLUCOSE TRANSPORT TRANSCRIPTION REGULATOR RGT1-RELATED-RELATED"/>
    <property type="match status" value="1"/>
</dbReference>
<dbReference type="InterPro" id="IPR050797">
    <property type="entry name" value="Carb_Metab_Trans_Reg"/>
</dbReference>
<name>A0ABP0C4V8_9PEZI</name>
<dbReference type="CDD" id="cd12148">
    <property type="entry name" value="fungal_TF_MHR"/>
    <property type="match status" value="1"/>
</dbReference>
<comment type="caution">
    <text evidence="4">The sequence shown here is derived from an EMBL/GenBank/DDBJ whole genome shotgun (WGS) entry which is preliminary data.</text>
</comment>
<evidence type="ECO:0000256" key="2">
    <source>
        <dbReference type="SAM" id="MobiDB-lite"/>
    </source>
</evidence>
<reference evidence="4 5" key="1">
    <citation type="submission" date="2024-01" db="EMBL/GenBank/DDBJ databases">
        <authorList>
            <person name="Allen C."/>
            <person name="Tagirdzhanova G."/>
        </authorList>
    </citation>
    <scope>NUCLEOTIDE SEQUENCE [LARGE SCALE GENOMIC DNA]</scope>
</reference>